<evidence type="ECO:0000313" key="2">
    <source>
        <dbReference type="EMBL" id="GAB1251772.1"/>
    </source>
</evidence>
<protein>
    <submittedName>
        <fullName evidence="2">Uncharacterized protein</fullName>
    </submittedName>
</protein>
<feature type="region of interest" description="Disordered" evidence="1">
    <location>
        <begin position="1"/>
        <end position="23"/>
    </location>
</feature>
<gene>
    <name evidence="2" type="ORF">Tsumi_08760</name>
</gene>
<dbReference type="EMBL" id="BAAFSF010000001">
    <property type="protein sequence ID" value="GAB1251772.1"/>
    <property type="molecule type" value="Genomic_DNA"/>
</dbReference>
<keyword evidence="3" id="KW-1185">Reference proteome</keyword>
<sequence>MDDSYIDNALSSGSNPYDEDADIESDPYISNHLSTGSLVYSNESFHSGKGSEISVITSSNSNCDVVVILKSGGVIVRNAYIEAGDSYSFSIPNGNYQVFFYGGRGWNPNKTMPNEQLGGFVADESYSKDSPVSLHDEKLTYELILQTNGNFSTQPSSPKEIFQ</sequence>
<organism evidence="2 3">
    <name type="scientific">Porphyromonas miyakawae</name>
    <dbReference type="NCBI Taxonomy" id="3137470"/>
    <lineage>
        <taxon>Bacteria</taxon>
        <taxon>Pseudomonadati</taxon>
        <taxon>Bacteroidota</taxon>
        <taxon>Bacteroidia</taxon>
        <taxon>Bacteroidales</taxon>
        <taxon>Porphyromonadaceae</taxon>
        <taxon>Porphyromonas</taxon>
    </lineage>
</organism>
<evidence type="ECO:0000313" key="3">
    <source>
        <dbReference type="Proteomes" id="UP001628220"/>
    </source>
</evidence>
<dbReference type="Proteomes" id="UP001628220">
    <property type="component" value="Unassembled WGS sequence"/>
</dbReference>
<comment type="caution">
    <text evidence="2">The sequence shown here is derived from an EMBL/GenBank/DDBJ whole genome shotgun (WGS) entry which is preliminary data.</text>
</comment>
<accession>A0ABQ0E291</accession>
<name>A0ABQ0E291_9PORP</name>
<evidence type="ECO:0000256" key="1">
    <source>
        <dbReference type="SAM" id="MobiDB-lite"/>
    </source>
</evidence>
<reference evidence="2 3" key="1">
    <citation type="journal article" date="2025" name="Int. J. Syst. Evol. Microbiol.">
        <title>Desulfovibrio falkowii sp. nov., Porphyromonas miyakawae sp. nov., Mediterraneibacter flintii sp. nov. and Owariibacterium komagatae gen. nov., sp. nov., isolated from human faeces.</title>
        <authorList>
            <person name="Hamaguchi T."/>
            <person name="Ohara M."/>
            <person name="Hisatomi A."/>
            <person name="Sekiguchi K."/>
            <person name="Takeda J.I."/>
            <person name="Ueyama J."/>
            <person name="Ito M."/>
            <person name="Nishiwaki H."/>
            <person name="Ogi T."/>
            <person name="Hirayama M."/>
            <person name="Ohkuma M."/>
            <person name="Sakamoto M."/>
            <person name="Ohno K."/>
        </authorList>
    </citation>
    <scope>NUCLEOTIDE SEQUENCE [LARGE SCALE GENOMIC DNA]</scope>
    <source>
        <strain evidence="2 3">13CB11C</strain>
    </source>
</reference>
<proteinExistence type="predicted"/>